<dbReference type="Proteomes" id="UP000290289">
    <property type="component" value="Chromosome 12"/>
</dbReference>
<proteinExistence type="predicted"/>
<sequence length="73" mass="7083">MASPDNSHISLGVFNGGLSLGLFSELLSGSFDGDVMRYLGALGGLAEGFGSQGGSAEGSRAQGGSAEGSGSIE</sequence>
<name>A0A498IKF7_MALDO</name>
<organism evidence="2 3">
    <name type="scientific">Malus domestica</name>
    <name type="common">Apple</name>
    <name type="synonym">Pyrus malus</name>
    <dbReference type="NCBI Taxonomy" id="3750"/>
    <lineage>
        <taxon>Eukaryota</taxon>
        <taxon>Viridiplantae</taxon>
        <taxon>Streptophyta</taxon>
        <taxon>Embryophyta</taxon>
        <taxon>Tracheophyta</taxon>
        <taxon>Spermatophyta</taxon>
        <taxon>Magnoliopsida</taxon>
        <taxon>eudicotyledons</taxon>
        <taxon>Gunneridae</taxon>
        <taxon>Pentapetalae</taxon>
        <taxon>rosids</taxon>
        <taxon>fabids</taxon>
        <taxon>Rosales</taxon>
        <taxon>Rosaceae</taxon>
        <taxon>Amygdaloideae</taxon>
        <taxon>Maleae</taxon>
        <taxon>Malus</taxon>
    </lineage>
</organism>
<evidence type="ECO:0000313" key="3">
    <source>
        <dbReference type="Proteomes" id="UP000290289"/>
    </source>
</evidence>
<keyword evidence="3" id="KW-1185">Reference proteome</keyword>
<accession>A0A498IKF7</accession>
<feature type="region of interest" description="Disordered" evidence="1">
    <location>
        <begin position="51"/>
        <end position="73"/>
    </location>
</feature>
<gene>
    <name evidence="2" type="ORF">DVH24_036114</name>
</gene>
<dbReference type="AlphaFoldDB" id="A0A498IKF7"/>
<protein>
    <submittedName>
        <fullName evidence="2">Uncharacterized protein</fullName>
    </submittedName>
</protein>
<evidence type="ECO:0000256" key="1">
    <source>
        <dbReference type="SAM" id="MobiDB-lite"/>
    </source>
</evidence>
<evidence type="ECO:0000313" key="2">
    <source>
        <dbReference type="EMBL" id="RXH81773.1"/>
    </source>
</evidence>
<reference evidence="2 3" key="1">
    <citation type="submission" date="2018-10" db="EMBL/GenBank/DDBJ databases">
        <title>A high-quality apple genome assembly.</title>
        <authorList>
            <person name="Hu J."/>
        </authorList>
    </citation>
    <scope>NUCLEOTIDE SEQUENCE [LARGE SCALE GENOMIC DNA]</scope>
    <source>
        <strain evidence="3">cv. HFTH1</strain>
        <tissue evidence="2">Young leaf</tissue>
    </source>
</reference>
<dbReference type="EMBL" id="RDQH01000338">
    <property type="protein sequence ID" value="RXH81773.1"/>
    <property type="molecule type" value="Genomic_DNA"/>
</dbReference>
<comment type="caution">
    <text evidence="2">The sequence shown here is derived from an EMBL/GenBank/DDBJ whole genome shotgun (WGS) entry which is preliminary data.</text>
</comment>